<evidence type="ECO:0000313" key="2">
    <source>
        <dbReference type="Proteomes" id="UP000324748"/>
    </source>
</evidence>
<comment type="caution">
    <text evidence="1">The sequence shown here is derived from an EMBL/GenBank/DDBJ whole genome shotgun (WGS) entry which is preliminary data.</text>
</comment>
<protein>
    <submittedName>
        <fullName evidence="1">Uncharacterized protein</fullName>
    </submittedName>
</protein>
<organism evidence="1 2">
    <name type="scientific">Puccinia graminis f. sp. tritici</name>
    <dbReference type="NCBI Taxonomy" id="56615"/>
    <lineage>
        <taxon>Eukaryota</taxon>
        <taxon>Fungi</taxon>
        <taxon>Dikarya</taxon>
        <taxon>Basidiomycota</taxon>
        <taxon>Pucciniomycotina</taxon>
        <taxon>Pucciniomycetes</taxon>
        <taxon>Pucciniales</taxon>
        <taxon>Pucciniaceae</taxon>
        <taxon>Puccinia</taxon>
    </lineage>
</organism>
<dbReference type="Proteomes" id="UP000324748">
    <property type="component" value="Unassembled WGS sequence"/>
</dbReference>
<keyword evidence="2" id="KW-1185">Reference proteome</keyword>
<reference evidence="1 2" key="1">
    <citation type="submission" date="2019-05" db="EMBL/GenBank/DDBJ databases">
        <title>Emergence of the Ug99 lineage of the wheat stem rust pathogen through somatic hybridization.</title>
        <authorList>
            <person name="Li F."/>
            <person name="Upadhyaya N.M."/>
            <person name="Sperschneider J."/>
            <person name="Matny O."/>
            <person name="Nguyen-Phuc H."/>
            <person name="Mago R."/>
            <person name="Raley C."/>
            <person name="Miller M.E."/>
            <person name="Silverstein K.A.T."/>
            <person name="Henningsen E."/>
            <person name="Hirsch C.D."/>
            <person name="Visser B."/>
            <person name="Pretorius Z.A."/>
            <person name="Steffenson B.J."/>
            <person name="Schwessinger B."/>
            <person name="Dodds P.N."/>
            <person name="Figueroa M."/>
        </authorList>
    </citation>
    <scope>NUCLEOTIDE SEQUENCE [LARGE SCALE GENOMIC DNA]</scope>
    <source>
        <strain evidence="1">21-0</strain>
    </source>
</reference>
<gene>
    <name evidence="1" type="ORF">PGT21_029256</name>
</gene>
<sequence>MEKNSGNDPIEEGSALVPAEASLALAAPFQDESLVDGLGFEEVGRSSWMDSAIHQQLDDTFASIGVENQAYQGDQLAYDPELDALYAYEQQGELMTGS</sequence>
<evidence type="ECO:0000313" key="1">
    <source>
        <dbReference type="EMBL" id="KAA1104653.1"/>
    </source>
</evidence>
<proteinExistence type="predicted"/>
<dbReference type="EMBL" id="VSWC01000041">
    <property type="protein sequence ID" value="KAA1104653.1"/>
    <property type="molecule type" value="Genomic_DNA"/>
</dbReference>
<dbReference type="AlphaFoldDB" id="A0A5B0PUX3"/>
<accession>A0A5B0PUX3</accession>
<name>A0A5B0PUX3_PUCGR</name>